<feature type="region of interest" description="Disordered" evidence="1">
    <location>
        <begin position="76"/>
        <end position="96"/>
    </location>
</feature>
<proteinExistence type="predicted"/>
<dbReference type="Proteomes" id="UP000070255">
    <property type="component" value="Unassembled WGS sequence"/>
</dbReference>
<keyword evidence="3" id="KW-1185">Reference proteome</keyword>
<comment type="caution">
    <text evidence="2">The sequence shown here is derived from an EMBL/GenBank/DDBJ whole genome shotgun (WGS) entry which is preliminary data.</text>
</comment>
<evidence type="ECO:0000313" key="2">
    <source>
        <dbReference type="EMBL" id="KWZ37980.1"/>
    </source>
</evidence>
<evidence type="ECO:0000256" key="1">
    <source>
        <dbReference type="SAM" id="MobiDB-lite"/>
    </source>
</evidence>
<dbReference type="RefSeq" id="WP_060822729.1">
    <property type="nucleotide sequence ID" value="NZ_LNJQ01000004.1"/>
</dbReference>
<dbReference type="EMBL" id="LNJQ01000004">
    <property type="protein sequence ID" value="KWZ37980.1"/>
    <property type="molecule type" value="Genomic_DNA"/>
</dbReference>
<organism evidence="2 3">
    <name type="scientific">Burkholderia savannae</name>
    <dbReference type="NCBI Taxonomy" id="1637837"/>
    <lineage>
        <taxon>Bacteria</taxon>
        <taxon>Pseudomonadati</taxon>
        <taxon>Pseudomonadota</taxon>
        <taxon>Betaproteobacteria</taxon>
        <taxon>Burkholderiales</taxon>
        <taxon>Burkholderiaceae</taxon>
        <taxon>Burkholderia</taxon>
        <taxon>pseudomallei group</taxon>
    </lineage>
</organism>
<name>A0ABR5T569_9BURK</name>
<accession>A0ABR5T569</accession>
<protein>
    <submittedName>
        <fullName evidence="2">Uncharacterized protein</fullName>
    </submittedName>
</protein>
<evidence type="ECO:0000313" key="3">
    <source>
        <dbReference type="Proteomes" id="UP000070255"/>
    </source>
</evidence>
<gene>
    <name evidence="2" type="ORF">WS72_24050</name>
</gene>
<sequence>MNWHIDFNDEQWRGYVSDGQFRRGWSAAAARKTCLVVGMLLSPTIALPAIVERARACFALAYAGAAADRGCRLPGPSERRGRRGRRVMTTSAAVCA</sequence>
<reference evidence="2 3" key="1">
    <citation type="submission" date="2015-11" db="EMBL/GenBank/DDBJ databases">
        <authorList>
            <person name="Sahl J."/>
            <person name="Wagner D."/>
            <person name="Keim P."/>
        </authorList>
    </citation>
    <scope>NUCLEOTIDE SEQUENCE [LARGE SCALE GENOMIC DNA]</scope>
    <source>
        <strain evidence="2 3">BDU18</strain>
    </source>
</reference>